<sequence length="150" mass="15944">MGGSGPDLVGGGIADHEKPIPANTGDGVGGDDLERDGADGDAQIDSRGVVAWDSNRIDNSVLPMGHVRQQKTDSLTTSNNKNGDLIMYEFYFFLIAQIGLIAIGFIIGWLGRGYFAPTLRTVADEVKKIAATIYDDNGSAARQAKIENDS</sequence>
<keyword evidence="2" id="KW-0812">Transmembrane</keyword>
<dbReference type="Proteomes" id="UP000317369">
    <property type="component" value="Chromosome"/>
</dbReference>
<feature type="transmembrane region" description="Helical" evidence="2">
    <location>
        <begin position="90"/>
        <end position="110"/>
    </location>
</feature>
<keyword evidence="2" id="KW-0472">Membrane</keyword>
<gene>
    <name evidence="3" type="ORF">KS4_18250</name>
</gene>
<keyword evidence="2" id="KW-1133">Transmembrane helix</keyword>
<dbReference type="EMBL" id="CP036425">
    <property type="protein sequence ID" value="QDU33768.1"/>
    <property type="molecule type" value="Genomic_DNA"/>
</dbReference>
<proteinExistence type="predicted"/>
<evidence type="ECO:0000313" key="4">
    <source>
        <dbReference type="Proteomes" id="UP000317369"/>
    </source>
</evidence>
<reference evidence="3 4" key="1">
    <citation type="submission" date="2019-02" db="EMBL/GenBank/DDBJ databases">
        <title>Deep-cultivation of Planctomycetes and their phenomic and genomic characterization uncovers novel biology.</title>
        <authorList>
            <person name="Wiegand S."/>
            <person name="Jogler M."/>
            <person name="Boedeker C."/>
            <person name="Pinto D."/>
            <person name="Vollmers J."/>
            <person name="Rivas-Marin E."/>
            <person name="Kohn T."/>
            <person name="Peeters S.H."/>
            <person name="Heuer A."/>
            <person name="Rast P."/>
            <person name="Oberbeckmann S."/>
            <person name="Bunk B."/>
            <person name="Jeske O."/>
            <person name="Meyerdierks A."/>
            <person name="Storesund J.E."/>
            <person name="Kallscheuer N."/>
            <person name="Luecker S."/>
            <person name="Lage O.M."/>
            <person name="Pohl T."/>
            <person name="Merkel B.J."/>
            <person name="Hornburger P."/>
            <person name="Mueller R.-W."/>
            <person name="Bruemmer F."/>
            <person name="Labrenz M."/>
            <person name="Spormann A.M."/>
            <person name="Op den Camp H."/>
            <person name="Overmann J."/>
            <person name="Amann R."/>
            <person name="Jetten M.S.M."/>
            <person name="Mascher T."/>
            <person name="Medema M.H."/>
            <person name="Devos D.P."/>
            <person name="Kaster A.-K."/>
            <person name="Ovreas L."/>
            <person name="Rohde M."/>
            <person name="Galperin M.Y."/>
            <person name="Jogler C."/>
        </authorList>
    </citation>
    <scope>NUCLEOTIDE SEQUENCE [LARGE SCALE GENOMIC DNA]</scope>
    <source>
        <strain evidence="3 4">KS4</strain>
    </source>
</reference>
<dbReference type="KEGG" id="pcor:KS4_18250"/>
<evidence type="ECO:0000313" key="3">
    <source>
        <dbReference type="EMBL" id="QDU33768.1"/>
    </source>
</evidence>
<protein>
    <submittedName>
        <fullName evidence="3">Uncharacterized protein</fullName>
    </submittedName>
</protein>
<feature type="region of interest" description="Disordered" evidence="1">
    <location>
        <begin position="1"/>
        <end position="41"/>
    </location>
</feature>
<evidence type="ECO:0000256" key="1">
    <source>
        <dbReference type="SAM" id="MobiDB-lite"/>
    </source>
</evidence>
<evidence type="ECO:0000256" key="2">
    <source>
        <dbReference type="SAM" id="Phobius"/>
    </source>
</evidence>
<accession>A0A517YU63</accession>
<keyword evidence="4" id="KW-1185">Reference proteome</keyword>
<organism evidence="3 4">
    <name type="scientific">Poriferisphaera corsica</name>
    <dbReference type="NCBI Taxonomy" id="2528020"/>
    <lineage>
        <taxon>Bacteria</taxon>
        <taxon>Pseudomonadati</taxon>
        <taxon>Planctomycetota</taxon>
        <taxon>Phycisphaerae</taxon>
        <taxon>Phycisphaerales</taxon>
        <taxon>Phycisphaeraceae</taxon>
        <taxon>Poriferisphaera</taxon>
    </lineage>
</organism>
<name>A0A517YU63_9BACT</name>
<feature type="compositionally biased region" description="Gly residues" evidence="1">
    <location>
        <begin position="1"/>
        <end position="13"/>
    </location>
</feature>
<dbReference type="AlphaFoldDB" id="A0A517YU63"/>